<comment type="caution">
    <text evidence="5">The sequence shown here is derived from an EMBL/GenBank/DDBJ whole genome shotgun (WGS) entry which is preliminary data.</text>
</comment>
<keyword evidence="6" id="KW-1185">Reference proteome</keyword>
<evidence type="ECO:0000313" key="5">
    <source>
        <dbReference type="EMBL" id="GMF39451.1"/>
    </source>
</evidence>
<feature type="coiled-coil region" evidence="2">
    <location>
        <begin position="114"/>
        <end position="324"/>
    </location>
</feature>
<sequence>MTITPKLQHAATFSTFDYNYQSDSIAMADGAAMERGLTPQSAGTDGGWFTEAETAAAGAGAAVVVEMEAVLAQTPDVVSLYKSELEKLLLAFVKSQESEQRLLHRTKEILAEIHSSHEAMLRDQEEESEALAQKKKAKVELDAVLQQIATTKQAEMEKQEKVNSLRGNLELLQEEVSKMVMPSGNGGDIILNEEQELQIATLKNKRAECARDVEAKTISLQDLRQETANLYALVQEEEAKNARLEEIQANVMLQIQEKQSLTEKEVRRKTRLEKDLKVLKSAHERLQVENAAMEALKKENDDSLRKKELAMRESKQKMEKYLKQYDGLFRTTHSLTEAMQLQWQKNVELHKENVQVEHELGVKEQQIQAITRDALKIEKLIEIAREQLQDIEPKRSSCETEKDKAKLELENLINISLEAEKKQSELLTKKLEEMLREREVLNKMLVKANDRTQATFDLMKIKENTMKNLQNEINGLKYHVKKQRALIQQLVGEREKYEKEAANATQKFMTSLEEAKLQDLQVVSLQQKIIESESRLKQQQNLYEAVRTDRNLYSKQLIESHEEIGNMKRKFKIMNHQIEQLKEEITSKDHALVKEHFDHHKVDKEKEILKNELLRIKKQIQSSEQIILNQELEITKLAKIIQEADEEKQRQVKEYGCVVHDRDTLRQQLIQRNEELSVLYEKIKIQKSTLAKGYFQFQEKQKEVSNLKSRIYALSTERDSSNNQLSHEGSLKQELFRLEKELLQEKTKIRALSEELDHPLNVHRWRKLEGSDPKRFEMIRKLQAMQRKLIRKYEETTIKDLLILEKEKLYVELKTILARQPGAEVAEQLLVYKETLKGKQNQMKQMEDELQMYKMQVNEYRHDLAQLEKEKQQIQQEWINRQLKSYSNQFSNPRSSTSDSPMKGYGDPKLYGNPED</sequence>
<evidence type="ECO:0000313" key="6">
    <source>
        <dbReference type="Proteomes" id="UP001165121"/>
    </source>
</evidence>
<dbReference type="PANTHER" id="PTHR32083">
    <property type="entry name" value="CILIA AND FLAGELLA-ASSOCIATED PROTEIN 58-RELATED"/>
    <property type="match status" value="1"/>
</dbReference>
<dbReference type="GO" id="GO:0005856">
    <property type="term" value="C:cytoskeleton"/>
    <property type="evidence" value="ECO:0007669"/>
    <property type="project" value="TreeGrafter"/>
</dbReference>
<organism evidence="5 6">
    <name type="scientific">Phytophthora fragariaefolia</name>
    <dbReference type="NCBI Taxonomy" id="1490495"/>
    <lineage>
        <taxon>Eukaryota</taxon>
        <taxon>Sar</taxon>
        <taxon>Stramenopiles</taxon>
        <taxon>Oomycota</taxon>
        <taxon>Peronosporomycetes</taxon>
        <taxon>Peronosporales</taxon>
        <taxon>Peronosporaceae</taxon>
        <taxon>Phytophthora</taxon>
    </lineage>
</organism>
<feature type="domain" description="Cilia- and flagella-associated protein 58 central coiled coil" evidence="4">
    <location>
        <begin position="418"/>
        <end position="717"/>
    </location>
</feature>
<feature type="compositionally biased region" description="Polar residues" evidence="3">
    <location>
        <begin position="885"/>
        <end position="900"/>
    </location>
</feature>
<evidence type="ECO:0000256" key="2">
    <source>
        <dbReference type="SAM" id="Coils"/>
    </source>
</evidence>
<evidence type="ECO:0000256" key="3">
    <source>
        <dbReference type="SAM" id="MobiDB-lite"/>
    </source>
</evidence>
<dbReference type="Proteomes" id="UP001165121">
    <property type="component" value="Unassembled WGS sequence"/>
</dbReference>
<dbReference type="AlphaFoldDB" id="A0A9W6XIW1"/>
<feature type="region of interest" description="Disordered" evidence="3">
    <location>
        <begin position="885"/>
        <end position="916"/>
    </location>
</feature>
<proteinExistence type="predicted"/>
<evidence type="ECO:0000256" key="1">
    <source>
        <dbReference type="ARBA" id="ARBA00023054"/>
    </source>
</evidence>
<dbReference type="InterPro" id="IPR049270">
    <property type="entry name" value="CFAP58_CC"/>
</dbReference>
<name>A0A9W6XIW1_9STRA</name>
<accession>A0A9W6XIW1</accession>
<protein>
    <submittedName>
        <fullName evidence="5">Unnamed protein product</fullName>
    </submittedName>
</protein>
<evidence type="ECO:0000259" key="4">
    <source>
        <dbReference type="Pfam" id="PF21771"/>
    </source>
</evidence>
<dbReference type="OrthoDB" id="264785at2759"/>
<dbReference type="Pfam" id="PF21771">
    <property type="entry name" value="CFAP58_CC"/>
    <property type="match status" value="1"/>
</dbReference>
<keyword evidence="1 2" id="KW-0175">Coiled coil</keyword>
<feature type="coiled-coil region" evidence="2">
    <location>
        <begin position="829"/>
        <end position="877"/>
    </location>
</feature>
<reference evidence="5" key="1">
    <citation type="submission" date="2023-04" db="EMBL/GenBank/DDBJ databases">
        <title>Phytophthora fragariaefolia NBRC 109709.</title>
        <authorList>
            <person name="Ichikawa N."/>
            <person name="Sato H."/>
            <person name="Tonouchi N."/>
        </authorList>
    </citation>
    <scope>NUCLEOTIDE SEQUENCE</scope>
    <source>
        <strain evidence="5">NBRC 109709</strain>
    </source>
</reference>
<dbReference type="EMBL" id="BSXT01001172">
    <property type="protein sequence ID" value="GMF39451.1"/>
    <property type="molecule type" value="Genomic_DNA"/>
</dbReference>
<gene>
    <name evidence="5" type="ORF">Pfra01_001171400</name>
</gene>
<feature type="coiled-coil region" evidence="2">
    <location>
        <begin position="395"/>
        <end position="686"/>
    </location>
</feature>
<dbReference type="PANTHER" id="PTHR32083:SF0">
    <property type="entry name" value="CILIA AND FLAGELLA-ASSOCIATED PROTEIN 58"/>
    <property type="match status" value="1"/>
</dbReference>